<evidence type="ECO:0000313" key="2">
    <source>
        <dbReference type="EMBL" id="MER6979497.1"/>
    </source>
</evidence>
<name>A0ABV1W5M1_9ACTN</name>
<keyword evidence="3" id="KW-1185">Reference proteome</keyword>
<dbReference type="InterPro" id="IPR011006">
    <property type="entry name" value="CheY-like_superfamily"/>
</dbReference>
<organism evidence="2 3">
    <name type="scientific">Streptomyces carpinensis</name>
    <dbReference type="NCBI Taxonomy" id="66369"/>
    <lineage>
        <taxon>Bacteria</taxon>
        <taxon>Bacillati</taxon>
        <taxon>Actinomycetota</taxon>
        <taxon>Actinomycetes</taxon>
        <taxon>Kitasatosporales</taxon>
        <taxon>Streptomycetaceae</taxon>
        <taxon>Streptomyces</taxon>
    </lineage>
</organism>
<gene>
    <name evidence="2" type="ORF">ABT317_21570</name>
</gene>
<evidence type="ECO:0000313" key="3">
    <source>
        <dbReference type="Proteomes" id="UP001458415"/>
    </source>
</evidence>
<dbReference type="SUPFAM" id="SSF52172">
    <property type="entry name" value="CheY-like"/>
    <property type="match status" value="1"/>
</dbReference>
<proteinExistence type="predicted"/>
<evidence type="ECO:0000259" key="1">
    <source>
        <dbReference type="PROSITE" id="PS50921"/>
    </source>
</evidence>
<feature type="domain" description="ANTAR" evidence="1">
    <location>
        <begin position="25"/>
        <end position="86"/>
    </location>
</feature>
<comment type="caution">
    <text evidence="2">The sequence shown here is derived from an EMBL/GenBank/DDBJ whole genome shotgun (WGS) entry which is preliminary data.</text>
</comment>
<dbReference type="SMART" id="SM01012">
    <property type="entry name" value="ANTAR"/>
    <property type="match status" value="1"/>
</dbReference>
<dbReference type="RefSeq" id="WP_244217285.1">
    <property type="nucleotide sequence ID" value="NZ_MUBM01000170.1"/>
</dbReference>
<dbReference type="InterPro" id="IPR036388">
    <property type="entry name" value="WH-like_DNA-bd_sf"/>
</dbReference>
<dbReference type="EMBL" id="JBEPCU010000380">
    <property type="protein sequence ID" value="MER6979497.1"/>
    <property type="molecule type" value="Genomic_DNA"/>
</dbReference>
<reference evidence="2 3" key="1">
    <citation type="submission" date="2024-06" db="EMBL/GenBank/DDBJ databases">
        <title>The Natural Products Discovery Center: Release of the First 8490 Sequenced Strains for Exploring Actinobacteria Biosynthetic Diversity.</title>
        <authorList>
            <person name="Kalkreuter E."/>
            <person name="Kautsar S.A."/>
            <person name="Yang D."/>
            <person name="Bader C.D."/>
            <person name="Teijaro C.N."/>
            <person name="Fluegel L."/>
            <person name="Davis C.M."/>
            <person name="Simpson J.R."/>
            <person name="Lauterbach L."/>
            <person name="Steele A.D."/>
            <person name="Gui C."/>
            <person name="Meng S."/>
            <person name="Li G."/>
            <person name="Viehrig K."/>
            <person name="Ye F."/>
            <person name="Su P."/>
            <person name="Kiefer A.F."/>
            <person name="Nichols A."/>
            <person name="Cepeda A.J."/>
            <person name="Yan W."/>
            <person name="Fan B."/>
            <person name="Jiang Y."/>
            <person name="Adhikari A."/>
            <person name="Zheng C.-J."/>
            <person name="Schuster L."/>
            <person name="Cowan T.M."/>
            <person name="Smanski M.J."/>
            <person name="Chevrette M.G."/>
            <person name="De Carvalho L.P.S."/>
            <person name="Shen B."/>
        </authorList>
    </citation>
    <scope>NUCLEOTIDE SEQUENCE [LARGE SCALE GENOMIC DNA]</scope>
    <source>
        <strain evidence="2 3">NPDC000634</strain>
    </source>
</reference>
<dbReference type="Gene3D" id="1.10.10.10">
    <property type="entry name" value="Winged helix-like DNA-binding domain superfamily/Winged helix DNA-binding domain"/>
    <property type="match status" value="1"/>
</dbReference>
<protein>
    <submittedName>
        <fullName evidence="2">ANTAR domain-containing protein</fullName>
    </submittedName>
</protein>
<accession>A0ABV1W5M1</accession>
<dbReference type="Proteomes" id="UP001458415">
    <property type="component" value="Unassembled WGS sequence"/>
</dbReference>
<dbReference type="Pfam" id="PF03861">
    <property type="entry name" value="ANTAR"/>
    <property type="match status" value="1"/>
</dbReference>
<sequence>MTPQRPDLAADQPEPETDGEIATELALLREENAQQRHALASRPLIDQARGMIMAIGRCTSVEAWPVLMAVSQHGNVQLHTVAQQLVATTADHQLPAPIRRALGQILRASRRR</sequence>
<dbReference type="InterPro" id="IPR005561">
    <property type="entry name" value="ANTAR"/>
</dbReference>
<dbReference type="PROSITE" id="PS50921">
    <property type="entry name" value="ANTAR"/>
    <property type="match status" value="1"/>
</dbReference>